<comment type="caution">
    <text evidence="5">The sequence shown here is derived from an EMBL/GenBank/DDBJ whole genome shotgun (WGS) entry which is preliminary data.</text>
</comment>
<gene>
    <name evidence="5" type="ORF">NQ318_017111</name>
</gene>
<accession>A0AAV8Y4Z1</accession>
<organism evidence="5 6">
    <name type="scientific">Aromia moschata</name>
    <dbReference type="NCBI Taxonomy" id="1265417"/>
    <lineage>
        <taxon>Eukaryota</taxon>
        <taxon>Metazoa</taxon>
        <taxon>Ecdysozoa</taxon>
        <taxon>Arthropoda</taxon>
        <taxon>Hexapoda</taxon>
        <taxon>Insecta</taxon>
        <taxon>Pterygota</taxon>
        <taxon>Neoptera</taxon>
        <taxon>Endopterygota</taxon>
        <taxon>Coleoptera</taxon>
        <taxon>Polyphaga</taxon>
        <taxon>Cucujiformia</taxon>
        <taxon>Chrysomeloidea</taxon>
        <taxon>Cerambycidae</taxon>
        <taxon>Cerambycinae</taxon>
        <taxon>Callichromatini</taxon>
        <taxon>Aromia</taxon>
    </lineage>
</organism>
<evidence type="ECO:0000256" key="2">
    <source>
        <dbReference type="RuleBase" id="RU003494"/>
    </source>
</evidence>
<keyword evidence="6" id="KW-1185">Reference proteome</keyword>
<dbReference type="InterPro" id="IPR004045">
    <property type="entry name" value="Glutathione_S-Trfase_N"/>
</dbReference>
<dbReference type="InterPro" id="IPR004046">
    <property type="entry name" value="GST_C"/>
</dbReference>
<dbReference type="EMBL" id="JAPWTK010000201">
    <property type="protein sequence ID" value="KAJ8945995.1"/>
    <property type="molecule type" value="Genomic_DNA"/>
</dbReference>
<dbReference type="Pfam" id="PF00043">
    <property type="entry name" value="GST_C"/>
    <property type="match status" value="1"/>
</dbReference>
<dbReference type="Gene3D" id="1.20.1050.10">
    <property type="match status" value="1"/>
</dbReference>
<feature type="domain" description="GST N-terminal" evidence="3">
    <location>
        <begin position="1"/>
        <end position="83"/>
    </location>
</feature>
<reference evidence="5" key="1">
    <citation type="journal article" date="2023" name="Insect Mol. Biol.">
        <title>Genome sequencing provides insights into the evolution of gene families encoding plant cell wall-degrading enzymes in longhorned beetles.</title>
        <authorList>
            <person name="Shin N.R."/>
            <person name="Okamura Y."/>
            <person name="Kirsch R."/>
            <person name="Pauchet Y."/>
        </authorList>
    </citation>
    <scope>NUCLEOTIDE SEQUENCE</scope>
    <source>
        <strain evidence="5">AMC_N1</strain>
    </source>
</reference>
<dbReference type="Proteomes" id="UP001162162">
    <property type="component" value="Unassembled WGS sequence"/>
</dbReference>
<dbReference type="CDD" id="cd03045">
    <property type="entry name" value="GST_N_Delta_Epsilon"/>
    <property type="match status" value="1"/>
</dbReference>
<name>A0AAV8Y4Z1_9CUCU</name>
<dbReference type="AlphaFoldDB" id="A0AAV8Y4Z1"/>
<dbReference type="GO" id="GO:0004364">
    <property type="term" value="F:glutathione transferase activity"/>
    <property type="evidence" value="ECO:0007669"/>
    <property type="project" value="TreeGrafter"/>
</dbReference>
<comment type="similarity">
    <text evidence="2">Belongs to the GST superfamily.</text>
</comment>
<dbReference type="InterPro" id="IPR036249">
    <property type="entry name" value="Thioredoxin-like_sf"/>
</dbReference>
<dbReference type="InterPro" id="IPR040079">
    <property type="entry name" value="Glutathione_S-Trfase"/>
</dbReference>
<dbReference type="CDD" id="cd03177">
    <property type="entry name" value="GST_C_Delta_Epsilon"/>
    <property type="match status" value="1"/>
</dbReference>
<dbReference type="Gene3D" id="3.40.30.10">
    <property type="entry name" value="Glutaredoxin"/>
    <property type="match status" value="1"/>
</dbReference>
<proteinExistence type="inferred from homology"/>
<dbReference type="SFLD" id="SFLDG01153">
    <property type="entry name" value="Main.4:_Theta-like"/>
    <property type="match status" value="1"/>
</dbReference>
<dbReference type="SUPFAM" id="SSF47616">
    <property type="entry name" value="GST C-terminal domain-like"/>
    <property type="match status" value="1"/>
</dbReference>
<dbReference type="SFLD" id="SFLDG00358">
    <property type="entry name" value="Main_(cytGST)"/>
    <property type="match status" value="1"/>
</dbReference>
<protein>
    <submittedName>
        <fullName evidence="5">Uncharacterized protein</fullName>
    </submittedName>
</protein>
<dbReference type="SFLD" id="SFLDS00019">
    <property type="entry name" value="Glutathione_Transferase_(cytos"/>
    <property type="match status" value="1"/>
</dbReference>
<sequence>MPIDLYYQPGSAPCRIVLLAAKSIGVELNLKRTDLRNKEHLTPEFLKLNPQHTIPTLVDSDGFSIWESRAIITYLQNKYGKDDSLYPKDPKKRAVVDQRLYFDATSLSPGARYAFGMFRGETLDPEKMESLKKTFTFLDTFLEGSEYVAGDHYTLADISIVLTVSTLATAGYDLSPYKNITRWYAKIQKTLPGYEDINTKALAELKEMIRKGPPK</sequence>
<dbReference type="PANTHER" id="PTHR43969">
    <property type="entry name" value="GLUTATHIONE S TRANSFERASE D10, ISOFORM A-RELATED"/>
    <property type="match status" value="1"/>
</dbReference>
<evidence type="ECO:0000313" key="6">
    <source>
        <dbReference type="Proteomes" id="UP001162162"/>
    </source>
</evidence>
<dbReference type="Pfam" id="PF02798">
    <property type="entry name" value="GST_N"/>
    <property type="match status" value="1"/>
</dbReference>
<feature type="domain" description="GST C-terminal" evidence="4">
    <location>
        <begin position="89"/>
        <end position="215"/>
    </location>
</feature>
<comment type="subunit">
    <text evidence="1">Homodimer.</text>
</comment>
<dbReference type="SUPFAM" id="SSF52833">
    <property type="entry name" value="Thioredoxin-like"/>
    <property type="match status" value="1"/>
</dbReference>
<dbReference type="PROSITE" id="PS50405">
    <property type="entry name" value="GST_CTER"/>
    <property type="match status" value="1"/>
</dbReference>
<dbReference type="PANTHER" id="PTHR43969:SF9">
    <property type="entry name" value="GLUTATHIONE S TRANSFERASE D10, ISOFORM A-RELATED"/>
    <property type="match status" value="1"/>
</dbReference>
<evidence type="ECO:0000259" key="3">
    <source>
        <dbReference type="PROSITE" id="PS50404"/>
    </source>
</evidence>
<evidence type="ECO:0000259" key="4">
    <source>
        <dbReference type="PROSITE" id="PS50405"/>
    </source>
</evidence>
<dbReference type="FunFam" id="1.20.1050.10:FF:000007">
    <property type="entry name" value="Glutathione S-transferase 1-1"/>
    <property type="match status" value="1"/>
</dbReference>
<dbReference type="InterPro" id="IPR010987">
    <property type="entry name" value="Glutathione-S-Trfase_C-like"/>
</dbReference>
<dbReference type="GO" id="GO:0006749">
    <property type="term" value="P:glutathione metabolic process"/>
    <property type="evidence" value="ECO:0007669"/>
    <property type="project" value="TreeGrafter"/>
</dbReference>
<dbReference type="FunFam" id="3.40.30.10:FF:000034">
    <property type="entry name" value="glutathione S-transferase 1"/>
    <property type="match status" value="1"/>
</dbReference>
<evidence type="ECO:0000313" key="5">
    <source>
        <dbReference type="EMBL" id="KAJ8945995.1"/>
    </source>
</evidence>
<dbReference type="PROSITE" id="PS50404">
    <property type="entry name" value="GST_NTER"/>
    <property type="match status" value="1"/>
</dbReference>
<evidence type="ECO:0000256" key="1">
    <source>
        <dbReference type="ARBA" id="ARBA00011738"/>
    </source>
</evidence>
<dbReference type="InterPro" id="IPR036282">
    <property type="entry name" value="Glutathione-S-Trfase_C_sf"/>
</dbReference>